<organism evidence="4 5">
    <name type="scientific">Cellvibrio fontiphilus</name>
    <dbReference type="NCBI Taxonomy" id="1815559"/>
    <lineage>
        <taxon>Bacteria</taxon>
        <taxon>Pseudomonadati</taxon>
        <taxon>Pseudomonadota</taxon>
        <taxon>Gammaproteobacteria</taxon>
        <taxon>Cellvibrionales</taxon>
        <taxon>Cellvibrionaceae</taxon>
        <taxon>Cellvibrio</taxon>
    </lineage>
</organism>
<accession>A0ABV7FC04</accession>
<dbReference type="InterPro" id="IPR036263">
    <property type="entry name" value="Chorismate_II_sf"/>
</dbReference>
<dbReference type="EMBL" id="JBHRTF010000003">
    <property type="protein sequence ID" value="MFC3115106.1"/>
    <property type="molecule type" value="Genomic_DNA"/>
</dbReference>
<dbReference type="InterPro" id="IPR036979">
    <property type="entry name" value="CM_dom_sf"/>
</dbReference>
<evidence type="ECO:0000256" key="2">
    <source>
        <dbReference type="ARBA" id="ARBA00023235"/>
    </source>
</evidence>
<dbReference type="Gene3D" id="1.20.59.10">
    <property type="entry name" value="Chorismate mutase"/>
    <property type="match status" value="1"/>
</dbReference>
<keyword evidence="5" id="KW-1185">Reference proteome</keyword>
<dbReference type="GO" id="GO:0004106">
    <property type="term" value="F:chorismate mutase activity"/>
    <property type="evidence" value="ECO:0007669"/>
    <property type="project" value="UniProtKB-EC"/>
</dbReference>
<proteinExistence type="predicted"/>
<dbReference type="InterPro" id="IPR002701">
    <property type="entry name" value="CM_II_prokaryot"/>
</dbReference>
<name>A0ABV7FC04_9GAMM</name>
<dbReference type="SMART" id="SM00830">
    <property type="entry name" value="CM_2"/>
    <property type="match status" value="1"/>
</dbReference>
<protein>
    <recommendedName>
        <fullName evidence="1">chorismate mutase</fullName>
        <ecNumber evidence="1">5.4.99.5</ecNumber>
    </recommendedName>
</protein>
<dbReference type="PROSITE" id="PS51168">
    <property type="entry name" value="CHORISMATE_MUT_2"/>
    <property type="match status" value="1"/>
</dbReference>
<evidence type="ECO:0000259" key="3">
    <source>
        <dbReference type="PROSITE" id="PS51168"/>
    </source>
</evidence>
<reference evidence="5" key="1">
    <citation type="journal article" date="2019" name="Int. J. Syst. Evol. Microbiol.">
        <title>The Global Catalogue of Microorganisms (GCM) 10K type strain sequencing project: providing services to taxonomists for standard genome sequencing and annotation.</title>
        <authorList>
            <consortium name="The Broad Institute Genomics Platform"/>
            <consortium name="The Broad Institute Genome Sequencing Center for Infectious Disease"/>
            <person name="Wu L."/>
            <person name="Ma J."/>
        </authorList>
    </citation>
    <scope>NUCLEOTIDE SEQUENCE [LARGE SCALE GENOMIC DNA]</scope>
    <source>
        <strain evidence="5">KCTC 52237</strain>
    </source>
</reference>
<dbReference type="EC" id="5.4.99.5" evidence="1"/>
<keyword evidence="2 4" id="KW-0413">Isomerase</keyword>
<dbReference type="SUPFAM" id="SSF48600">
    <property type="entry name" value="Chorismate mutase II"/>
    <property type="match status" value="1"/>
</dbReference>
<dbReference type="PANTHER" id="PTHR38041">
    <property type="entry name" value="CHORISMATE MUTASE"/>
    <property type="match status" value="1"/>
</dbReference>
<sequence>MEITNELSPEECTSMSDIRTEIDLLDRGIISLIGQRAKYLEAADQFKTAEINVRSPEQIKTMLQQRREWANAEGVNPDIIEKIYADLVNHFMQGDLLIE</sequence>
<dbReference type="InterPro" id="IPR051331">
    <property type="entry name" value="Chorismate_mutase-related"/>
</dbReference>
<gene>
    <name evidence="4" type="ORF">ACFODX_06025</name>
</gene>
<evidence type="ECO:0000313" key="4">
    <source>
        <dbReference type="EMBL" id="MFC3115106.1"/>
    </source>
</evidence>
<comment type="caution">
    <text evidence="4">The sequence shown here is derived from an EMBL/GenBank/DDBJ whole genome shotgun (WGS) entry which is preliminary data.</text>
</comment>
<dbReference type="RefSeq" id="WP_324259581.1">
    <property type="nucleotide sequence ID" value="NZ_JAYKTU010000008.1"/>
</dbReference>
<dbReference type="Proteomes" id="UP001595555">
    <property type="component" value="Unassembled WGS sequence"/>
</dbReference>
<feature type="domain" description="Chorismate mutase" evidence="3">
    <location>
        <begin position="9"/>
        <end position="99"/>
    </location>
</feature>
<dbReference type="PANTHER" id="PTHR38041:SF1">
    <property type="entry name" value="CHORISMATE MUTASE"/>
    <property type="match status" value="1"/>
</dbReference>
<dbReference type="Pfam" id="PF01817">
    <property type="entry name" value="CM_2"/>
    <property type="match status" value="1"/>
</dbReference>
<evidence type="ECO:0000313" key="5">
    <source>
        <dbReference type="Proteomes" id="UP001595555"/>
    </source>
</evidence>
<evidence type="ECO:0000256" key="1">
    <source>
        <dbReference type="ARBA" id="ARBA00012404"/>
    </source>
</evidence>